<evidence type="ECO:0000256" key="3">
    <source>
        <dbReference type="ARBA" id="ARBA00022989"/>
    </source>
</evidence>
<keyword evidence="5" id="KW-0406">Ion transport</keyword>
<evidence type="ECO:0000256" key="4">
    <source>
        <dbReference type="ARBA" id="ARBA00023136"/>
    </source>
</evidence>
<proteinExistence type="inferred from homology"/>
<dbReference type="Gene3D" id="2.70.170.10">
    <property type="entry name" value="Neurotransmitter-gated ion-channel ligand-binding domain"/>
    <property type="match status" value="1"/>
</dbReference>
<organism evidence="7 8">
    <name type="scientific">Mytilus coruscus</name>
    <name type="common">Sea mussel</name>
    <dbReference type="NCBI Taxonomy" id="42192"/>
    <lineage>
        <taxon>Eukaryota</taxon>
        <taxon>Metazoa</taxon>
        <taxon>Spiralia</taxon>
        <taxon>Lophotrochozoa</taxon>
        <taxon>Mollusca</taxon>
        <taxon>Bivalvia</taxon>
        <taxon>Autobranchia</taxon>
        <taxon>Pteriomorphia</taxon>
        <taxon>Mytilida</taxon>
        <taxon>Mytiloidea</taxon>
        <taxon>Mytilidae</taxon>
        <taxon>Mytilinae</taxon>
        <taxon>Mytilus</taxon>
    </lineage>
</organism>
<dbReference type="InterPro" id="IPR018000">
    <property type="entry name" value="Neurotransmitter_ion_chnl_CS"/>
</dbReference>
<name>A0A6J8ECS4_MYTCO</name>
<dbReference type="Pfam" id="PF02931">
    <property type="entry name" value="Neur_chan_LBD"/>
    <property type="match status" value="1"/>
</dbReference>
<dbReference type="PROSITE" id="PS00236">
    <property type="entry name" value="NEUROTR_ION_CHANNEL"/>
    <property type="match status" value="1"/>
</dbReference>
<dbReference type="SUPFAM" id="SSF63712">
    <property type="entry name" value="Nicotinic receptor ligand binding domain-like"/>
    <property type="match status" value="1"/>
</dbReference>
<dbReference type="CDD" id="cd19051">
    <property type="entry name" value="LGIC_TM_cation"/>
    <property type="match status" value="1"/>
</dbReference>
<keyword evidence="5" id="KW-0407">Ion channel</keyword>
<evidence type="ECO:0000313" key="8">
    <source>
        <dbReference type="Proteomes" id="UP000507470"/>
    </source>
</evidence>
<dbReference type="Proteomes" id="UP000507470">
    <property type="component" value="Unassembled WGS sequence"/>
</dbReference>
<comment type="subcellular location">
    <subcellularLocation>
        <location evidence="1">Membrane</location>
        <topology evidence="1">Multi-pass membrane protein</topology>
    </subcellularLocation>
</comment>
<comment type="similarity">
    <text evidence="5">Belongs to the ligand-gated ion channel (TC 1.A.9) family.</text>
</comment>
<keyword evidence="3 5" id="KW-1133">Transmembrane helix</keyword>
<keyword evidence="2 5" id="KW-0812">Transmembrane</keyword>
<evidence type="ECO:0000256" key="2">
    <source>
        <dbReference type="ARBA" id="ARBA00022692"/>
    </source>
</evidence>
<dbReference type="CDD" id="cd18989">
    <property type="entry name" value="LGIC_ECD_cation"/>
    <property type="match status" value="1"/>
</dbReference>
<dbReference type="Gene3D" id="1.20.58.390">
    <property type="entry name" value="Neurotransmitter-gated ion-channel transmembrane domain"/>
    <property type="match status" value="1"/>
</dbReference>
<feature type="domain" description="Neurotransmitter-gated ion-channel ligand-binding" evidence="6">
    <location>
        <begin position="39"/>
        <end position="235"/>
    </location>
</feature>
<dbReference type="SUPFAM" id="SSF90112">
    <property type="entry name" value="Neurotransmitter-gated ion-channel transmembrane pore"/>
    <property type="match status" value="1"/>
</dbReference>
<dbReference type="InterPro" id="IPR006202">
    <property type="entry name" value="Neur_chan_lig-bd"/>
</dbReference>
<sequence>MKSSYVFTAFIVIIKFSLFKTQTEYHDKFRTYLSDVIEDATVHDARIRPVTDQANAVEISVEFQIISISKLDTFSGSMDFAGRLIMKWTSEEEIVRPDEQRNWLDFDARLVEQDSIWTPDITVYNSMGVRNRLGDSSFRIQIDMDGRCEWLLGVVDSTSCTFDVTLFPFDKPICNIVFTTWKYNADEVLLSALNDSIDMSLYNENSEWTIENTTSNLTIQNDVSYLNYTIYFKREAGFVLVNMILPVIVVSLLNALVFLVPSESGERLTYAVLLFLWFAVYLDIISTNLPISSDNMSNLSLFVISMVGLSILTIFLDVISVMLYNRDDKNQVPWCIEGFVRCLRCRCGGSNRNRIIPFEDVESFDQNSETPMLNGKAPTTVALGTKSNNKVELRLRDFEMPRDDLKRKENIENEPRKRKSDEVDWKVVSVTFDYICFVFTLLCTLGLCGYFLVPLVTANS</sequence>
<dbReference type="PANTHER" id="PTHR18945">
    <property type="entry name" value="NEUROTRANSMITTER GATED ION CHANNEL"/>
    <property type="match status" value="1"/>
</dbReference>
<dbReference type="InterPro" id="IPR038050">
    <property type="entry name" value="Neuro_actylchol_rec"/>
</dbReference>
<evidence type="ECO:0000256" key="5">
    <source>
        <dbReference type="RuleBase" id="RU000687"/>
    </source>
</evidence>
<feature type="transmembrane region" description="Helical" evidence="5">
    <location>
        <begin position="268"/>
        <end position="287"/>
    </location>
</feature>
<dbReference type="InterPro" id="IPR036734">
    <property type="entry name" value="Neur_chan_lig-bd_sf"/>
</dbReference>
<feature type="transmembrane region" description="Helical" evidence="5">
    <location>
        <begin position="299"/>
        <end position="324"/>
    </location>
</feature>
<dbReference type="OrthoDB" id="6160691at2759"/>
<dbReference type="PRINTS" id="PR00252">
    <property type="entry name" value="NRIONCHANNEL"/>
</dbReference>
<feature type="transmembrane region" description="Helical" evidence="5">
    <location>
        <begin position="236"/>
        <end position="261"/>
    </location>
</feature>
<dbReference type="GO" id="GO:0005230">
    <property type="term" value="F:extracellular ligand-gated monoatomic ion channel activity"/>
    <property type="evidence" value="ECO:0007669"/>
    <property type="project" value="InterPro"/>
</dbReference>
<reference evidence="7 8" key="1">
    <citation type="submission" date="2020-06" db="EMBL/GenBank/DDBJ databases">
        <authorList>
            <person name="Li R."/>
            <person name="Bekaert M."/>
        </authorList>
    </citation>
    <scope>NUCLEOTIDE SEQUENCE [LARGE SCALE GENOMIC DNA]</scope>
    <source>
        <strain evidence="8">wild</strain>
    </source>
</reference>
<dbReference type="AlphaFoldDB" id="A0A6J8ECS4"/>
<protein>
    <submittedName>
        <fullName evidence="7">CHRNA6</fullName>
    </submittedName>
</protein>
<gene>
    <name evidence="7" type="ORF">MCOR_49901</name>
</gene>
<evidence type="ECO:0000256" key="1">
    <source>
        <dbReference type="ARBA" id="ARBA00004141"/>
    </source>
</evidence>
<dbReference type="InterPro" id="IPR036719">
    <property type="entry name" value="Neuro-gated_channel_TM_sf"/>
</dbReference>
<accession>A0A6J8ECS4</accession>
<feature type="transmembrane region" description="Helical" evidence="5">
    <location>
        <begin position="427"/>
        <end position="453"/>
    </location>
</feature>
<keyword evidence="5" id="KW-0813">Transport</keyword>
<dbReference type="EMBL" id="CACVKT020008738">
    <property type="protein sequence ID" value="CAC5417395.1"/>
    <property type="molecule type" value="Genomic_DNA"/>
</dbReference>
<dbReference type="InterPro" id="IPR006201">
    <property type="entry name" value="Neur_channel"/>
</dbReference>
<evidence type="ECO:0000313" key="7">
    <source>
        <dbReference type="EMBL" id="CAC5417395.1"/>
    </source>
</evidence>
<keyword evidence="4 5" id="KW-0472">Membrane</keyword>
<dbReference type="GO" id="GO:0016020">
    <property type="term" value="C:membrane"/>
    <property type="evidence" value="ECO:0007669"/>
    <property type="project" value="UniProtKB-SubCell"/>
</dbReference>
<dbReference type="GO" id="GO:0004888">
    <property type="term" value="F:transmembrane signaling receptor activity"/>
    <property type="evidence" value="ECO:0007669"/>
    <property type="project" value="InterPro"/>
</dbReference>
<keyword evidence="8" id="KW-1185">Reference proteome</keyword>
<evidence type="ECO:0000259" key="6">
    <source>
        <dbReference type="Pfam" id="PF02931"/>
    </source>
</evidence>